<accession>A0A1B9F526</accession>
<sequence length="52" mass="5761">MRPCSVWSTALHPSSTPQMVIPIEIGTNWGKTPNEFICALKSLHLEIKKGVL</sequence>
<organism evidence="1 2">
    <name type="scientific">Dissulfuribacter thermophilus</name>
    <dbReference type="NCBI Taxonomy" id="1156395"/>
    <lineage>
        <taxon>Bacteria</taxon>
        <taxon>Pseudomonadati</taxon>
        <taxon>Thermodesulfobacteriota</taxon>
        <taxon>Dissulfuribacteria</taxon>
        <taxon>Dissulfuribacterales</taxon>
        <taxon>Dissulfuribacteraceae</taxon>
        <taxon>Dissulfuribacter</taxon>
    </lineage>
</organism>
<proteinExistence type="predicted"/>
<dbReference type="AlphaFoldDB" id="A0A1B9F526"/>
<keyword evidence="2" id="KW-1185">Reference proteome</keyword>
<reference evidence="1 2" key="1">
    <citation type="submission" date="2016-06" db="EMBL/GenBank/DDBJ databases">
        <title>Respiratory ammonification of nitrate coupled to the oxidation of elemental sulfur in deep-sea autotrophic thermophilic bacteria.</title>
        <authorList>
            <person name="Slobodkina G.B."/>
            <person name="Mardanov A.V."/>
            <person name="Ravin N.V."/>
            <person name="Frolova A.A."/>
            <person name="Viryasiv M.B."/>
            <person name="Chernyh N.A."/>
            <person name="Bonch-Osmolovskaya E.A."/>
            <person name="Slobodkin A.I."/>
        </authorList>
    </citation>
    <scope>NUCLEOTIDE SEQUENCE [LARGE SCALE GENOMIC DNA]</scope>
    <source>
        <strain evidence="1 2">S69</strain>
    </source>
</reference>
<dbReference type="Proteomes" id="UP000093080">
    <property type="component" value="Unassembled WGS sequence"/>
</dbReference>
<name>A0A1B9F526_9BACT</name>
<gene>
    <name evidence="1" type="ORF">DBT_1646</name>
</gene>
<protein>
    <submittedName>
        <fullName evidence="1">Uncharacterized protein</fullName>
    </submittedName>
</protein>
<evidence type="ECO:0000313" key="2">
    <source>
        <dbReference type="Proteomes" id="UP000093080"/>
    </source>
</evidence>
<evidence type="ECO:0000313" key="1">
    <source>
        <dbReference type="EMBL" id="OCC14851.1"/>
    </source>
</evidence>
<dbReference type="EMBL" id="MAGO01000008">
    <property type="protein sequence ID" value="OCC14851.1"/>
    <property type="molecule type" value="Genomic_DNA"/>
</dbReference>
<comment type="caution">
    <text evidence="1">The sequence shown here is derived from an EMBL/GenBank/DDBJ whole genome shotgun (WGS) entry which is preliminary data.</text>
</comment>